<sequence>MEETIKSSMKVKIVILFFAFLAALIMIVASIRGYSIYKEHQELNELEKLTEEYLLKKYGEVNILEIKTESSIKGEQLAYVIFEDESNTSYIYGESTTGIMQIGPMPPKDEKSQYKYLE</sequence>
<protein>
    <recommendedName>
        <fullName evidence="3">DUF3139 domain-containing protein</fullName>
    </recommendedName>
</protein>
<evidence type="ECO:0000313" key="1">
    <source>
        <dbReference type="EMBL" id="GIN60837.1"/>
    </source>
</evidence>
<dbReference type="InterPro" id="IPR021486">
    <property type="entry name" value="DUF3139"/>
</dbReference>
<evidence type="ECO:0008006" key="3">
    <source>
        <dbReference type="Google" id="ProtNLM"/>
    </source>
</evidence>
<accession>A0A919WFI9</accession>
<name>A0A919WFI9_9BACI</name>
<comment type="caution">
    <text evidence="1">The sequence shown here is derived from an EMBL/GenBank/DDBJ whole genome shotgun (WGS) entry which is preliminary data.</text>
</comment>
<dbReference type="RefSeq" id="WP_095306461.1">
    <property type="nucleotide sequence ID" value="NZ_BORC01000001.1"/>
</dbReference>
<proteinExistence type="predicted"/>
<evidence type="ECO:0000313" key="2">
    <source>
        <dbReference type="Proteomes" id="UP000682111"/>
    </source>
</evidence>
<dbReference type="AlphaFoldDB" id="A0A919WFI9"/>
<reference evidence="1" key="1">
    <citation type="submission" date="2021-03" db="EMBL/GenBank/DDBJ databases">
        <title>Antimicrobial resistance genes in bacteria isolated from Japanese honey, and their potential for conferring macrolide and lincosamide resistance in the American foulbrood pathogen Paenibacillus larvae.</title>
        <authorList>
            <person name="Okamoto M."/>
            <person name="Kumagai M."/>
            <person name="Kanamori H."/>
            <person name="Takamatsu D."/>
        </authorList>
    </citation>
    <scope>NUCLEOTIDE SEQUENCE</scope>
    <source>
        <strain evidence="1">J27TS8</strain>
    </source>
</reference>
<dbReference type="Pfam" id="PF11337">
    <property type="entry name" value="DUF3139"/>
    <property type="match status" value="1"/>
</dbReference>
<keyword evidence="2" id="KW-1185">Reference proteome</keyword>
<dbReference type="Proteomes" id="UP000682111">
    <property type="component" value="Unassembled WGS sequence"/>
</dbReference>
<dbReference type="EMBL" id="BORC01000001">
    <property type="protein sequence ID" value="GIN60837.1"/>
    <property type="molecule type" value="Genomic_DNA"/>
</dbReference>
<organism evidence="1 2">
    <name type="scientific">Robertmurraya siralis</name>
    <dbReference type="NCBI Taxonomy" id="77777"/>
    <lineage>
        <taxon>Bacteria</taxon>
        <taxon>Bacillati</taxon>
        <taxon>Bacillota</taxon>
        <taxon>Bacilli</taxon>
        <taxon>Bacillales</taxon>
        <taxon>Bacillaceae</taxon>
        <taxon>Robertmurraya</taxon>
    </lineage>
</organism>
<gene>
    <name evidence="1" type="ORF">J27TS8_08300</name>
</gene>